<organism evidence="1 2">
    <name type="scientific">Sorangium cellulosum</name>
    <name type="common">Polyangium cellulosum</name>
    <dbReference type="NCBI Taxonomy" id="56"/>
    <lineage>
        <taxon>Bacteria</taxon>
        <taxon>Pseudomonadati</taxon>
        <taxon>Myxococcota</taxon>
        <taxon>Polyangia</taxon>
        <taxon>Polyangiales</taxon>
        <taxon>Polyangiaceae</taxon>
        <taxon>Sorangium</taxon>
    </lineage>
</organism>
<gene>
    <name evidence="1" type="ORF">BE21_05145</name>
</gene>
<reference evidence="1 2" key="1">
    <citation type="submission" date="2014-02" db="EMBL/GenBank/DDBJ databases">
        <title>The small core and large imbalanced accessory genome model reveals a collaborative survival strategy of Sorangium cellulosum strains in nature.</title>
        <authorList>
            <person name="Han K."/>
            <person name="Peng R."/>
            <person name="Blom J."/>
            <person name="Li Y.-Z."/>
        </authorList>
    </citation>
    <scope>NUCLEOTIDE SEQUENCE [LARGE SCALE GENOMIC DNA]</scope>
    <source>
        <strain evidence="1 2">So0007-03</strain>
    </source>
</reference>
<sequence>MANAIRIHTQVTSDTLHIPELSALVGKNVEVIILEEEPAPRRPTPPARKLGALRGLFDVPEDFDAPLPEDMLRGFEGDGER</sequence>
<evidence type="ECO:0008006" key="3">
    <source>
        <dbReference type="Google" id="ProtNLM"/>
    </source>
</evidence>
<dbReference type="EMBL" id="JEME01003086">
    <property type="protein sequence ID" value="KYG02441.1"/>
    <property type="molecule type" value="Genomic_DNA"/>
</dbReference>
<protein>
    <recommendedName>
        <fullName evidence="3">Prevent-host-death protein</fullName>
    </recommendedName>
</protein>
<evidence type="ECO:0000313" key="1">
    <source>
        <dbReference type="EMBL" id="KYG02441.1"/>
    </source>
</evidence>
<dbReference type="Proteomes" id="UP000075502">
    <property type="component" value="Unassembled WGS sequence"/>
</dbReference>
<evidence type="ECO:0000313" key="2">
    <source>
        <dbReference type="Proteomes" id="UP000075502"/>
    </source>
</evidence>
<accession>A0A150TCP9</accession>
<proteinExistence type="predicted"/>
<comment type="caution">
    <text evidence="1">The sequence shown here is derived from an EMBL/GenBank/DDBJ whole genome shotgun (WGS) entry which is preliminary data.</text>
</comment>
<dbReference type="AlphaFoldDB" id="A0A150TCP9"/>
<name>A0A150TCP9_SORCE</name>